<dbReference type="Proteomes" id="UP000790709">
    <property type="component" value="Unassembled WGS sequence"/>
</dbReference>
<proteinExistence type="predicted"/>
<reference evidence="1" key="1">
    <citation type="journal article" date="2021" name="New Phytol.">
        <title>Evolutionary innovations through gain and loss of genes in the ectomycorrhizal Boletales.</title>
        <authorList>
            <person name="Wu G."/>
            <person name="Miyauchi S."/>
            <person name="Morin E."/>
            <person name="Kuo A."/>
            <person name="Drula E."/>
            <person name="Varga T."/>
            <person name="Kohler A."/>
            <person name="Feng B."/>
            <person name="Cao Y."/>
            <person name="Lipzen A."/>
            <person name="Daum C."/>
            <person name="Hundley H."/>
            <person name="Pangilinan J."/>
            <person name="Johnson J."/>
            <person name="Barry K."/>
            <person name="LaButti K."/>
            <person name="Ng V."/>
            <person name="Ahrendt S."/>
            <person name="Min B."/>
            <person name="Choi I.G."/>
            <person name="Park H."/>
            <person name="Plett J.M."/>
            <person name="Magnuson J."/>
            <person name="Spatafora J.W."/>
            <person name="Nagy L.G."/>
            <person name="Henrissat B."/>
            <person name="Grigoriev I.V."/>
            <person name="Yang Z.L."/>
            <person name="Xu J."/>
            <person name="Martin F.M."/>
        </authorList>
    </citation>
    <scope>NUCLEOTIDE SEQUENCE</scope>
    <source>
        <strain evidence="1">KUC20120723A-06</strain>
    </source>
</reference>
<dbReference type="EMBL" id="MU266393">
    <property type="protein sequence ID" value="KAH7925895.1"/>
    <property type="molecule type" value="Genomic_DNA"/>
</dbReference>
<name>A0ACB8BKL1_9AGAM</name>
<organism evidence="1 2">
    <name type="scientific">Leucogyrophana mollusca</name>
    <dbReference type="NCBI Taxonomy" id="85980"/>
    <lineage>
        <taxon>Eukaryota</taxon>
        <taxon>Fungi</taxon>
        <taxon>Dikarya</taxon>
        <taxon>Basidiomycota</taxon>
        <taxon>Agaricomycotina</taxon>
        <taxon>Agaricomycetes</taxon>
        <taxon>Agaricomycetidae</taxon>
        <taxon>Boletales</taxon>
        <taxon>Boletales incertae sedis</taxon>
        <taxon>Leucogyrophana</taxon>
    </lineage>
</organism>
<keyword evidence="2" id="KW-1185">Reference proteome</keyword>
<evidence type="ECO:0000313" key="1">
    <source>
        <dbReference type="EMBL" id="KAH7925895.1"/>
    </source>
</evidence>
<comment type="caution">
    <text evidence="1">The sequence shown here is derived from an EMBL/GenBank/DDBJ whole genome shotgun (WGS) entry which is preliminary data.</text>
</comment>
<protein>
    <submittedName>
        <fullName evidence="1">Alpha/beta-hydrolase</fullName>
    </submittedName>
</protein>
<sequence>MTKGSHSPAIQPTDGGVFSRARKFFAVLGGLYVVAVLLLAVPFIQSNVLYMNVLRLPWGAQFDSPENYGLAPGKTANLKIVAADNVTLGAWFILSDSLYRELPFPSPSSTAETQIPVALGSHPTILFFHGNGGTRALSMRVRQYSAFSSRLQANVLAIDYRGFGDSDGEPSEVGLATDARAAWDWLISHGAKAEDILIIGHSLGTAVASDLTVRLSEMGIKCRGAVLMSPFSSIYSLIDTYNIFGLFPVMLPLTMIPRAADLYKTFLIHRFDTLSAITRVKARMLILHAENDWDIRHSHSDALFDALLEPYLPRLEVPPHAAGSWSKEEWSAYNAQVARRREVRASLLTRTVIPRFGTLDEFNTAGERLVLLKTLEGSHNYVGSLEGVQDVIRNVFSLP</sequence>
<gene>
    <name evidence="1" type="ORF">BV22DRAFT_1033499</name>
</gene>
<accession>A0ACB8BKL1</accession>
<evidence type="ECO:0000313" key="2">
    <source>
        <dbReference type="Proteomes" id="UP000790709"/>
    </source>
</evidence>